<feature type="binding site" evidence="9">
    <location>
        <position position="104"/>
    </location>
    <ligand>
        <name>4-amino-2-methyl-5-(diphosphooxymethyl)pyrimidine</name>
        <dbReference type="ChEBI" id="CHEBI:57841"/>
    </ligand>
</feature>
<dbReference type="InterPro" id="IPR013785">
    <property type="entry name" value="Aldolase_TIM"/>
</dbReference>
<dbReference type="InterPro" id="IPR022998">
    <property type="entry name" value="ThiamineP_synth_TenI"/>
</dbReference>
<keyword evidence="2 9" id="KW-0808">Transferase</keyword>
<feature type="binding site" evidence="9">
    <location>
        <begin position="130"/>
        <end position="132"/>
    </location>
    <ligand>
        <name>2-[(2R,5Z)-2-carboxy-4-methylthiazol-5(2H)-ylidene]ethyl phosphate</name>
        <dbReference type="ChEBI" id="CHEBI:62899"/>
    </ligand>
</feature>
<dbReference type="EMBL" id="QAYC01000001">
    <property type="protein sequence ID" value="PTW51755.1"/>
    <property type="molecule type" value="Genomic_DNA"/>
</dbReference>
<keyword evidence="4 9" id="KW-0460">Magnesium</keyword>
<dbReference type="InterPro" id="IPR034291">
    <property type="entry name" value="TMP_synthase"/>
</dbReference>
<keyword evidence="3 9" id="KW-0479">Metal-binding</keyword>
<evidence type="ECO:0000256" key="6">
    <source>
        <dbReference type="ARBA" id="ARBA00047334"/>
    </source>
</evidence>
<feature type="binding site" evidence="9">
    <location>
        <position position="85"/>
    </location>
    <ligand>
        <name>Mg(2+)</name>
        <dbReference type="ChEBI" id="CHEBI:18420"/>
    </ligand>
</feature>
<feature type="binding site" evidence="9">
    <location>
        <position position="65"/>
    </location>
    <ligand>
        <name>4-amino-2-methyl-5-(diphosphooxymethyl)pyrimidine</name>
        <dbReference type="ChEBI" id="CHEBI:57841"/>
    </ligand>
</feature>
<dbReference type="GO" id="GO:0005737">
    <property type="term" value="C:cytoplasm"/>
    <property type="evidence" value="ECO:0007669"/>
    <property type="project" value="TreeGrafter"/>
</dbReference>
<dbReference type="GO" id="GO:0009229">
    <property type="term" value="P:thiamine diphosphate biosynthetic process"/>
    <property type="evidence" value="ECO:0007669"/>
    <property type="project" value="UniProtKB-UniRule"/>
</dbReference>
<protein>
    <recommendedName>
        <fullName evidence="9">Thiamine-phosphate synthase</fullName>
        <shortName evidence="9">TP synthase</shortName>
        <shortName evidence="9">TPS</shortName>
        <ecNumber evidence="9">2.5.1.3</ecNumber>
    </recommendedName>
    <alternativeName>
        <fullName evidence="9">Thiamine-phosphate pyrophosphorylase</fullName>
        <shortName evidence="9">TMP pyrophosphorylase</shortName>
        <shortName evidence="9">TMP-PPase</shortName>
    </alternativeName>
</protein>
<dbReference type="HAMAP" id="MF_00097">
    <property type="entry name" value="TMP_synthase"/>
    <property type="match status" value="1"/>
</dbReference>
<keyword evidence="14" id="KW-1185">Reference proteome</keyword>
<dbReference type="InterPro" id="IPR036206">
    <property type="entry name" value="ThiamineP_synth_sf"/>
</dbReference>
<evidence type="ECO:0000256" key="9">
    <source>
        <dbReference type="HAMAP-Rule" id="MF_00097"/>
    </source>
</evidence>
<comment type="catalytic activity">
    <reaction evidence="8 9 10">
        <text>2-[(2R,5Z)-2-carboxy-4-methylthiazol-5(2H)-ylidene]ethyl phosphate + 4-amino-2-methyl-5-(diphosphooxymethyl)pyrimidine + 2 H(+) = thiamine phosphate + CO2 + diphosphate</text>
        <dbReference type="Rhea" id="RHEA:47844"/>
        <dbReference type="ChEBI" id="CHEBI:15378"/>
        <dbReference type="ChEBI" id="CHEBI:16526"/>
        <dbReference type="ChEBI" id="CHEBI:33019"/>
        <dbReference type="ChEBI" id="CHEBI:37575"/>
        <dbReference type="ChEBI" id="CHEBI:57841"/>
        <dbReference type="ChEBI" id="CHEBI:62899"/>
        <dbReference type="EC" id="2.5.1.3"/>
    </reaction>
</comment>
<feature type="binding site" evidence="9">
    <location>
        <position position="133"/>
    </location>
    <ligand>
        <name>4-amino-2-methyl-5-(diphosphooxymethyl)pyrimidine</name>
        <dbReference type="ChEBI" id="CHEBI:57841"/>
    </ligand>
</feature>
<comment type="similarity">
    <text evidence="9 10">Belongs to the thiamine-phosphate synthase family.</text>
</comment>
<evidence type="ECO:0000256" key="5">
    <source>
        <dbReference type="ARBA" id="ARBA00022977"/>
    </source>
</evidence>
<evidence type="ECO:0000313" key="13">
    <source>
        <dbReference type="EMBL" id="PTW51755.1"/>
    </source>
</evidence>
<dbReference type="CDD" id="cd00564">
    <property type="entry name" value="TMP_TenI"/>
    <property type="match status" value="1"/>
</dbReference>
<gene>
    <name evidence="9" type="primary">thiE</name>
    <name evidence="13" type="ORF">C8N38_10155</name>
</gene>
<dbReference type="Pfam" id="PF02581">
    <property type="entry name" value="TMP-TENI"/>
    <property type="match status" value="1"/>
</dbReference>
<evidence type="ECO:0000256" key="4">
    <source>
        <dbReference type="ARBA" id="ARBA00022842"/>
    </source>
</evidence>
<dbReference type="AlphaFoldDB" id="A0A8E3ASH4"/>
<sequence length="204" mass="20334">MNRNTLAVYFVTPDGASPDLVMAAVRGGASMVQLRDKRASDSDLVALARQLKPDLTRRGVPLIVNDRLAVVLASGADGLHVGQSDGDPRALRKALGPGRLLGLSVETLAQLDAIPAGSVDYLGVGPVHATATKPDHAAPLGVDGLGRIVSSTALPCVAIGGLGVADAAGVKAAGADGMAVVSAISAAPDPAAAARALAEAWRSA</sequence>
<evidence type="ECO:0000259" key="12">
    <source>
        <dbReference type="Pfam" id="PF02581"/>
    </source>
</evidence>
<comment type="catalytic activity">
    <reaction evidence="7 9 10">
        <text>2-(2-carboxy-4-methylthiazol-5-yl)ethyl phosphate + 4-amino-2-methyl-5-(diphosphooxymethyl)pyrimidine + 2 H(+) = thiamine phosphate + CO2 + diphosphate</text>
        <dbReference type="Rhea" id="RHEA:47848"/>
        <dbReference type="ChEBI" id="CHEBI:15378"/>
        <dbReference type="ChEBI" id="CHEBI:16526"/>
        <dbReference type="ChEBI" id="CHEBI:33019"/>
        <dbReference type="ChEBI" id="CHEBI:37575"/>
        <dbReference type="ChEBI" id="CHEBI:57841"/>
        <dbReference type="ChEBI" id="CHEBI:62890"/>
        <dbReference type="EC" id="2.5.1.3"/>
    </reaction>
</comment>
<dbReference type="Proteomes" id="UP000244037">
    <property type="component" value="Unassembled WGS sequence"/>
</dbReference>
<reference evidence="13 14" key="1">
    <citation type="submission" date="2018-04" db="EMBL/GenBank/DDBJ databases">
        <title>Genomic Encyclopedia of Archaeal and Bacterial Type Strains, Phase II (KMG-II): from individual species to whole genera.</title>
        <authorList>
            <person name="Goeker M."/>
        </authorList>
    </citation>
    <scope>NUCLEOTIDE SEQUENCE [LARGE SCALE GENOMIC DNA]</scope>
    <source>
        <strain evidence="13 14">DSM 19783</strain>
    </source>
</reference>
<evidence type="ECO:0000256" key="8">
    <source>
        <dbReference type="ARBA" id="ARBA00047883"/>
    </source>
</evidence>
<evidence type="ECO:0000313" key="14">
    <source>
        <dbReference type="Proteomes" id="UP000244037"/>
    </source>
</evidence>
<dbReference type="PANTHER" id="PTHR20857">
    <property type="entry name" value="THIAMINE-PHOSPHATE PYROPHOSPHORYLASE"/>
    <property type="match status" value="1"/>
</dbReference>
<comment type="catalytic activity">
    <reaction evidence="6 9 10">
        <text>4-methyl-5-(2-phosphooxyethyl)-thiazole + 4-amino-2-methyl-5-(diphosphooxymethyl)pyrimidine + H(+) = thiamine phosphate + diphosphate</text>
        <dbReference type="Rhea" id="RHEA:22328"/>
        <dbReference type="ChEBI" id="CHEBI:15378"/>
        <dbReference type="ChEBI" id="CHEBI:33019"/>
        <dbReference type="ChEBI" id="CHEBI:37575"/>
        <dbReference type="ChEBI" id="CHEBI:57841"/>
        <dbReference type="ChEBI" id="CHEBI:58296"/>
        <dbReference type="EC" id="2.5.1.3"/>
    </reaction>
</comment>
<feature type="binding site" evidence="9">
    <location>
        <begin position="181"/>
        <end position="182"/>
    </location>
    <ligand>
        <name>2-[(2R,5Z)-2-carboxy-4-methylthiazol-5(2H)-ylidene]ethyl phosphate</name>
        <dbReference type="ChEBI" id="CHEBI:62899"/>
    </ligand>
</feature>
<dbReference type="GO" id="GO:0004789">
    <property type="term" value="F:thiamine-phosphate diphosphorylase activity"/>
    <property type="evidence" value="ECO:0007669"/>
    <property type="project" value="UniProtKB-UniRule"/>
</dbReference>
<proteinExistence type="inferred from homology"/>
<organism evidence="13 14">
    <name type="scientific">Rhodovulum kholense</name>
    <dbReference type="NCBI Taxonomy" id="453584"/>
    <lineage>
        <taxon>Bacteria</taxon>
        <taxon>Pseudomonadati</taxon>
        <taxon>Pseudomonadota</taxon>
        <taxon>Alphaproteobacteria</taxon>
        <taxon>Rhodobacterales</taxon>
        <taxon>Paracoccaceae</taxon>
        <taxon>Rhodovulum</taxon>
    </lineage>
</organism>
<dbReference type="OrthoDB" id="9810880at2"/>
<comment type="pathway">
    <text evidence="1 9 11">Cofactor biosynthesis; thiamine diphosphate biosynthesis; thiamine phosphate from 4-amino-2-methyl-5-diphosphomethylpyrimidine and 4-methyl-5-(2-phosphoethyl)-thiazole: step 1/1.</text>
</comment>
<feature type="binding site" evidence="9">
    <location>
        <position position="161"/>
    </location>
    <ligand>
        <name>2-[(2R,5Z)-2-carboxy-4-methylthiazol-5(2H)-ylidene]ethyl phosphate</name>
        <dbReference type="ChEBI" id="CHEBI:62899"/>
    </ligand>
</feature>
<keyword evidence="5 9" id="KW-0784">Thiamine biosynthesis</keyword>
<dbReference type="GO" id="GO:0000287">
    <property type="term" value="F:magnesium ion binding"/>
    <property type="evidence" value="ECO:0007669"/>
    <property type="project" value="UniProtKB-UniRule"/>
</dbReference>
<feature type="domain" description="Thiamine phosphate synthase/TenI" evidence="12">
    <location>
        <begin position="8"/>
        <end position="184"/>
    </location>
</feature>
<dbReference type="PANTHER" id="PTHR20857:SF15">
    <property type="entry name" value="THIAMINE-PHOSPHATE SYNTHASE"/>
    <property type="match status" value="1"/>
</dbReference>
<dbReference type="Gene3D" id="3.20.20.70">
    <property type="entry name" value="Aldolase class I"/>
    <property type="match status" value="1"/>
</dbReference>
<dbReference type="GO" id="GO:0009228">
    <property type="term" value="P:thiamine biosynthetic process"/>
    <property type="evidence" value="ECO:0007669"/>
    <property type="project" value="UniProtKB-KW"/>
</dbReference>
<dbReference type="SUPFAM" id="SSF51391">
    <property type="entry name" value="Thiamin phosphate synthase"/>
    <property type="match status" value="1"/>
</dbReference>
<evidence type="ECO:0000256" key="7">
    <source>
        <dbReference type="ARBA" id="ARBA00047851"/>
    </source>
</evidence>
<evidence type="ECO:0000256" key="11">
    <source>
        <dbReference type="RuleBase" id="RU004253"/>
    </source>
</evidence>
<feature type="binding site" evidence="9">
    <location>
        <begin position="33"/>
        <end position="37"/>
    </location>
    <ligand>
        <name>4-amino-2-methyl-5-(diphosphooxymethyl)pyrimidine</name>
        <dbReference type="ChEBI" id="CHEBI:57841"/>
    </ligand>
</feature>
<comment type="cofactor">
    <cofactor evidence="9">
        <name>Mg(2+)</name>
        <dbReference type="ChEBI" id="CHEBI:18420"/>
    </cofactor>
    <text evidence="9">Binds 1 Mg(2+) ion per subunit.</text>
</comment>
<dbReference type="EC" id="2.5.1.3" evidence="9"/>
<feature type="binding site" evidence="9">
    <location>
        <position position="66"/>
    </location>
    <ligand>
        <name>Mg(2+)</name>
        <dbReference type="ChEBI" id="CHEBI:18420"/>
    </ligand>
</feature>
<dbReference type="NCBIfam" id="TIGR00693">
    <property type="entry name" value="thiE"/>
    <property type="match status" value="1"/>
</dbReference>
<evidence type="ECO:0000256" key="10">
    <source>
        <dbReference type="RuleBase" id="RU003826"/>
    </source>
</evidence>
<evidence type="ECO:0000256" key="2">
    <source>
        <dbReference type="ARBA" id="ARBA00022679"/>
    </source>
</evidence>
<accession>A0A8E3ASH4</accession>
<comment type="function">
    <text evidence="9">Condenses 4-methyl-5-(beta-hydroxyethyl)thiazole monophosphate (THZ-P) and 2-methyl-4-amino-5-hydroxymethyl pyrimidine pyrophosphate (HMP-PP) to form thiamine monophosphate (TMP).</text>
</comment>
<name>A0A8E3ASH4_9RHOB</name>
<dbReference type="RefSeq" id="WP_108022786.1">
    <property type="nucleotide sequence ID" value="NZ_QAYC01000001.1"/>
</dbReference>
<comment type="caution">
    <text evidence="13">The sequence shown here is derived from an EMBL/GenBank/DDBJ whole genome shotgun (WGS) entry which is preliminary data.</text>
</comment>
<evidence type="ECO:0000256" key="1">
    <source>
        <dbReference type="ARBA" id="ARBA00005165"/>
    </source>
</evidence>
<evidence type="ECO:0000256" key="3">
    <source>
        <dbReference type="ARBA" id="ARBA00022723"/>
    </source>
</evidence>
<dbReference type="UniPathway" id="UPA00060">
    <property type="reaction ID" value="UER00141"/>
</dbReference>